<dbReference type="InterPro" id="IPR035396">
    <property type="entry name" value="Bac_rhamnosid6H"/>
</dbReference>
<dbReference type="GO" id="GO:0030246">
    <property type="term" value="F:carbohydrate binding"/>
    <property type="evidence" value="ECO:0007669"/>
    <property type="project" value="InterPro"/>
</dbReference>
<dbReference type="KEGG" id="copr:Cop2CBH44_15390"/>
<dbReference type="InterPro" id="IPR008979">
    <property type="entry name" value="Galactose-bd-like_sf"/>
</dbReference>
<protein>
    <recommendedName>
        <fullName evidence="1">CBM6 domain-containing protein</fullName>
    </recommendedName>
</protein>
<sequence>MKTAILPYLIILLFCISCSPARKDKIIYSCNSYTVYENRVTQGKFKAIATSPNEIISDYQSPVSLSYSPIIEFKFSINSRDNELPIGENHKIIIRPQNGKFISPILSFGEKDSTEKTNNNDIPNTIPANTAWTVRVDMNHMLKAFKEQGFYKTPTNDIIYSNDFKGLYIAGSGEPLTWDFENLYNKEEMTLTDNDGNGIYETTIRLNTQDNTTDKFSEWKRHNNLNHYPRYQSSQLLIDALYNMALDELVDNIRQDGTFRAGAAWDGVWTRDISYSIWLALGYIDPEASLKSLKAKVKNGRIVQDTGTGGAWPISSDRVVWSIAAWELYKITGDNNWLNYAFDVIRKSAQDDQYTIKDSQTGLMRGEQSYLDWREQSYPRWMQPIDIYQSLCLGTNVVHYTMYSILGQMAQLLGKDISPYTHQAALLKKAINQHLWMPEKGYYGEYLYNSIYPILSSGADNLGESLSILSNVASSQQAKQIISHIPITEFGTTSIFPQLNKIKPYHNNAIWPFVQAFWNLAAAKTENETAVVKGLGSLYRAAALFTTHKELFVASDGDYKGSAVNSDKMLWSLSGNIAMIYRLYFGMNFEPDGIRFKPFIPSCINGEKQIQKFLYRDAILYLKLSGTGNKITEFRINGKLTSEPFFPANLTGKHKIEIVLANNKIPYQEVNVQNIEYMPETTEFSFRPNDTTVKIENYTHPNKYELYLNGISHGKINNEMFKIYPLNAFTQVAIVPTNNQGYTGFTGKPIIYLPPNEEWIIEAENHIRPSKHNHDGYSGKGYIETSTSLNSNITFEVEVPTSGTYYIDIRYANGNGPINTENKCAIRTLFTNGRPTGPIVMPQRGKDEWSNWGYSNPVMSVLHAGKNTISIIYIKPQDENMNGETNMALIDFIRLRKGNQRPLIRLFPPIIFPKND</sequence>
<evidence type="ECO:0000259" key="1">
    <source>
        <dbReference type="PROSITE" id="PS51175"/>
    </source>
</evidence>
<organism evidence="2 3">
    <name type="scientific">Coprobacter secundus subsp. similis</name>
    <dbReference type="NCBI Taxonomy" id="2751153"/>
    <lineage>
        <taxon>Bacteria</taxon>
        <taxon>Pseudomonadati</taxon>
        <taxon>Bacteroidota</taxon>
        <taxon>Bacteroidia</taxon>
        <taxon>Bacteroidales</taxon>
        <taxon>Barnesiellaceae</taxon>
        <taxon>Coprobacter</taxon>
    </lineage>
</organism>
<dbReference type="InterPro" id="IPR008928">
    <property type="entry name" value="6-hairpin_glycosidase_sf"/>
</dbReference>
<feature type="domain" description="CBM6" evidence="1">
    <location>
        <begin position="759"/>
        <end position="893"/>
    </location>
</feature>
<dbReference type="Gene3D" id="1.50.10.10">
    <property type="match status" value="1"/>
</dbReference>
<evidence type="ECO:0000313" key="2">
    <source>
        <dbReference type="EMBL" id="BCI63186.1"/>
    </source>
</evidence>
<dbReference type="PROSITE" id="PS51175">
    <property type="entry name" value="CBM6"/>
    <property type="match status" value="1"/>
</dbReference>
<dbReference type="AlphaFoldDB" id="A0A7G1HU47"/>
<accession>A0A7G1HU47</accession>
<proteinExistence type="predicted"/>
<dbReference type="Gene3D" id="2.60.120.260">
    <property type="entry name" value="Galactose-binding domain-like"/>
    <property type="match status" value="1"/>
</dbReference>
<dbReference type="InterPro" id="IPR005084">
    <property type="entry name" value="CBM6"/>
</dbReference>
<gene>
    <name evidence="2" type="ORF">Cop2CBH44_15390</name>
</gene>
<dbReference type="RefSeq" id="WP_200755839.1">
    <property type="nucleotide sequence ID" value="NZ_AP023322.1"/>
</dbReference>
<evidence type="ECO:0000313" key="3">
    <source>
        <dbReference type="Proteomes" id="UP000594042"/>
    </source>
</evidence>
<dbReference type="InterPro" id="IPR012341">
    <property type="entry name" value="6hp_glycosidase-like_sf"/>
</dbReference>
<dbReference type="GO" id="GO:0005975">
    <property type="term" value="P:carbohydrate metabolic process"/>
    <property type="evidence" value="ECO:0007669"/>
    <property type="project" value="InterPro"/>
</dbReference>
<dbReference type="EMBL" id="AP023322">
    <property type="protein sequence ID" value="BCI63186.1"/>
    <property type="molecule type" value="Genomic_DNA"/>
</dbReference>
<name>A0A7G1HU47_9BACT</name>
<keyword evidence="3" id="KW-1185">Reference proteome</keyword>
<dbReference type="Pfam" id="PF17389">
    <property type="entry name" value="Bac_rhamnosid6H"/>
    <property type="match status" value="1"/>
</dbReference>
<reference evidence="3" key="1">
    <citation type="submission" date="2020-07" db="EMBL/GenBank/DDBJ databases">
        <title>Complete genome sequencing of Coprobacter sp. strain 2CBH44.</title>
        <authorList>
            <person name="Sakamoto M."/>
            <person name="Murakami T."/>
            <person name="Mori H."/>
        </authorList>
    </citation>
    <scope>NUCLEOTIDE SEQUENCE [LARGE SCALE GENOMIC DNA]</scope>
    <source>
        <strain evidence="3">2CBH44</strain>
    </source>
</reference>
<dbReference type="SUPFAM" id="SSF49785">
    <property type="entry name" value="Galactose-binding domain-like"/>
    <property type="match status" value="1"/>
</dbReference>
<dbReference type="SUPFAM" id="SSF48208">
    <property type="entry name" value="Six-hairpin glycosidases"/>
    <property type="match status" value="1"/>
</dbReference>
<dbReference type="Proteomes" id="UP000594042">
    <property type="component" value="Chromosome"/>
</dbReference>